<name>A0A553HUT6_9PEZI</name>
<dbReference type="Proteomes" id="UP000319160">
    <property type="component" value="Unassembled WGS sequence"/>
</dbReference>
<dbReference type="AlphaFoldDB" id="A0A553HUT6"/>
<accession>A0A553HUT6</accession>
<reference evidence="2" key="1">
    <citation type="submission" date="2019-06" db="EMBL/GenBank/DDBJ databases">
        <title>Draft genome sequence of the griseofulvin-producing fungus Xylaria cubensis strain G536.</title>
        <authorList>
            <person name="Mead M.E."/>
            <person name="Raja H.A."/>
            <person name="Steenwyk J.L."/>
            <person name="Knowles S.L."/>
            <person name="Oberlies N.H."/>
            <person name="Rokas A."/>
        </authorList>
    </citation>
    <scope>NUCLEOTIDE SEQUENCE [LARGE SCALE GENOMIC DNA]</scope>
    <source>
        <strain evidence="2">G536</strain>
    </source>
</reference>
<dbReference type="OrthoDB" id="4752881at2759"/>
<evidence type="ECO:0000313" key="2">
    <source>
        <dbReference type="Proteomes" id="UP000319160"/>
    </source>
</evidence>
<comment type="caution">
    <text evidence="1">The sequence shown here is derived from an EMBL/GenBank/DDBJ whole genome shotgun (WGS) entry which is preliminary data.</text>
</comment>
<protein>
    <submittedName>
        <fullName evidence="1">Uncharacterized protein</fullName>
    </submittedName>
</protein>
<sequence length="187" mass="21531">MTFTINTNNGDGGDGDCDEGILKNLRNMVERTDPRGSYYLEPTWRINGVPISECGNLESPHAAISTRKVRFETLARHRKPTLKQCLWGLRSSDLREIIMNLCLRSLDTHKDVVAILKRMQRKTHRPLSIGKRVQNPTAGLYLYCRTQRELIDIVLEISHYDDTERFKQDVKDLIMVIKEREGSRGSC</sequence>
<keyword evidence="2" id="KW-1185">Reference proteome</keyword>
<dbReference type="EMBL" id="VFLP01000043">
    <property type="protein sequence ID" value="TRX91703.1"/>
    <property type="molecule type" value="Genomic_DNA"/>
</dbReference>
<proteinExistence type="predicted"/>
<organism evidence="1 2">
    <name type="scientific">Xylaria flabelliformis</name>
    <dbReference type="NCBI Taxonomy" id="2512241"/>
    <lineage>
        <taxon>Eukaryota</taxon>
        <taxon>Fungi</taxon>
        <taxon>Dikarya</taxon>
        <taxon>Ascomycota</taxon>
        <taxon>Pezizomycotina</taxon>
        <taxon>Sordariomycetes</taxon>
        <taxon>Xylariomycetidae</taxon>
        <taxon>Xylariales</taxon>
        <taxon>Xylariaceae</taxon>
        <taxon>Xylaria</taxon>
    </lineage>
</organism>
<evidence type="ECO:0000313" key="1">
    <source>
        <dbReference type="EMBL" id="TRX91703.1"/>
    </source>
</evidence>
<gene>
    <name evidence="1" type="ORF">FHL15_007485</name>
</gene>